<evidence type="ECO:0000313" key="3">
    <source>
        <dbReference type="EMBL" id="PSN59219.1"/>
    </source>
</evidence>
<dbReference type="EMBL" id="KZ678161">
    <property type="protein sequence ID" value="PSN59219.1"/>
    <property type="molecule type" value="Genomic_DNA"/>
</dbReference>
<feature type="region of interest" description="Disordered" evidence="1">
    <location>
        <begin position="1"/>
        <end position="85"/>
    </location>
</feature>
<evidence type="ECO:0000259" key="2">
    <source>
        <dbReference type="PROSITE" id="PS00036"/>
    </source>
</evidence>
<proteinExistence type="predicted"/>
<protein>
    <recommendedName>
        <fullName evidence="2">BZIP domain-containing protein</fullName>
    </recommendedName>
</protein>
<dbReference type="PROSITE" id="PS00036">
    <property type="entry name" value="BZIP_BASIC"/>
    <property type="match status" value="1"/>
</dbReference>
<dbReference type="PANTHER" id="PTHR39607:SF1">
    <property type="entry name" value="B-ZIP TRANSCRIPTION FACTOR (EUROFUNG)"/>
    <property type="match status" value="1"/>
</dbReference>
<feature type="compositionally biased region" description="Basic residues" evidence="1">
    <location>
        <begin position="31"/>
        <end position="41"/>
    </location>
</feature>
<dbReference type="InterPro" id="IPR004827">
    <property type="entry name" value="bZIP"/>
</dbReference>
<evidence type="ECO:0000313" key="4">
    <source>
        <dbReference type="Proteomes" id="UP000240883"/>
    </source>
</evidence>
<dbReference type="InterPro" id="IPR052635">
    <property type="entry name" value="Sec_Metab_Biosynth_Reg"/>
</dbReference>
<dbReference type="OrthoDB" id="194358at2759"/>
<accession>A0A2T2N1I2</accession>
<evidence type="ECO:0000256" key="1">
    <source>
        <dbReference type="SAM" id="MobiDB-lite"/>
    </source>
</evidence>
<dbReference type="PANTHER" id="PTHR39607">
    <property type="entry name" value="XANTHOCILLIN BIOSYNTHESIS CLUSTER TRANSCRIPTION FACTOR XANC-RELATED"/>
    <property type="match status" value="1"/>
</dbReference>
<dbReference type="STRING" id="1448308.A0A2T2N1I2"/>
<dbReference type="GO" id="GO:0003700">
    <property type="term" value="F:DNA-binding transcription factor activity"/>
    <property type="evidence" value="ECO:0007669"/>
    <property type="project" value="InterPro"/>
</dbReference>
<dbReference type="SUPFAM" id="SSF57959">
    <property type="entry name" value="Leucine zipper domain"/>
    <property type="match status" value="1"/>
</dbReference>
<gene>
    <name evidence="3" type="ORF">BS50DRAFT_261269</name>
</gene>
<dbReference type="AlphaFoldDB" id="A0A2T2N1I2"/>
<feature type="compositionally biased region" description="Basic and acidic residues" evidence="1">
    <location>
        <begin position="1"/>
        <end position="24"/>
    </location>
</feature>
<name>A0A2T2N1I2_CORCC</name>
<organism evidence="3 4">
    <name type="scientific">Corynespora cassiicola Philippines</name>
    <dbReference type="NCBI Taxonomy" id="1448308"/>
    <lineage>
        <taxon>Eukaryota</taxon>
        <taxon>Fungi</taxon>
        <taxon>Dikarya</taxon>
        <taxon>Ascomycota</taxon>
        <taxon>Pezizomycotina</taxon>
        <taxon>Dothideomycetes</taxon>
        <taxon>Pleosporomycetidae</taxon>
        <taxon>Pleosporales</taxon>
        <taxon>Corynesporascaceae</taxon>
        <taxon>Corynespora</taxon>
    </lineage>
</organism>
<dbReference type="Gene3D" id="1.20.5.170">
    <property type="match status" value="1"/>
</dbReference>
<reference evidence="3 4" key="1">
    <citation type="journal article" date="2018" name="Front. Microbiol.">
        <title>Genome-Wide Analysis of Corynespora cassiicola Leaf Fall Disease Putative Effectors.</title>
        <authorList>
            <person name="Lopez D."/>
            <person name="Ribeiro S."/>
            <person name="Label P."/>
            <person name="Fumanal B."/>
            <person name="Venisse J.S."/>
            <person name="Kohler A."/>
            <person name="de Oliveira R.R."/>
            <person name="Labutti K."/>
            <person name="Lipzen A."/>
            <person name="Lail K."/>
            <person name="Bauer D."/>
            <person name="Ohm R.A."/>
            <person name="Barry K.W."/>
            <person name="Spatafora J."/>
            <person name="Grigoriev I.V."/>
            <person name="Martin F.M."/>
            <person name="Pujade-Renaud V."/>
        </authorList>
    </citation>
    <scope>NUCLEOTIDE SEQUENCE [LARGE SCALE GENOMIC DNA]</scope>
    <source>
        <strain evidence="3 4">Philippines</strain>
    </source>
</reference>
<dbReference type="Proteomes" id="UP000240883">
    <property type="component" value="Unassembled WGS sequence"/>
</dbReference>
<dbReference type="InterPro" id="IPR046347">
    <property type="entry name" value="bZIP_sf"/>
</dbReference>
<keyword evidence="4" id="KW-1185">Reference proteome</keyword>
<sequence>MKDRTTLSAKDDWTKVTDRNERRKIQNRVAQRAHRKKRKQRLKDMEDSTALNYARVEPSSLAESHLHPVSPCREPLSSSPHVSLQDYDITPQHPLFLSPAPSSYPVPVIPTSGLAMLSWITLPNGSVYACFQPSASSNCLAQPPLDHHSYTFESTSPFAQGYATMAGR</sequence>
<dbReference type="CDD" id="cd14688">
    <property type="entry name" value="bZIP_YAP"/>
    <property type="match status" value="1"/>
</dbReference>
<feature type="domain" description="BZIP" evidence="2">
    <location>
        <begin position="22"/>
        <end position="37"/>
    </location>
</feature>